<feature type="transmembrane region" description="Helical" evidence="2">
    <location>
        <begin position="532"/>
        <end position="550"/>
    </location>
</feature>
<dbReference type="Gene3D" id="3.40.1110.10">
    <property type="entry name" value="Calcium-transporting ATPase, cytoplasmic domain N"/>
    <property type="match status" value="1"/>
</dbReference>
<dbReference type="KEGG" id="ruj:E5Z56_05815"/>
<feature type="compositionally biased region" description="Basic and acidic residues" evidence="1">
    <location>
        <begin position="18"/>
        <end position="29"/>
    </location>
</feature>
<dbReference type="OrthoDB" id="1862699at2"/>
<feature type="transmembrane region" description="Helical" evidence="2">
    <location>
        <begin position="414"/>
        <end position="434"/>
    </location>
</feature>
<feature type="region of interest" description="Disordered" evidence="1">
    <location>
        <begin position="76"/>
        <end position="100"/>
    </location>
</feature>
<evidence type="ECO:0000313" key="4">
    <source>
        <dbReference type="Proteomes" id="UP000301475"/>
    </source>
</evidence>
<accession>A0A4P8Y170</accession>
<evidence type="ECO:0008006" key="5">
    <source>
        <dbReference type="Google" id="ProtNLM"/>
    </source>
</evidence>
<dbReference type="RefSeq" id="WP_138156986.1">
    <property type="nucleotide sequence ID" value="NZ_CP039381.1"/>
</dbReference>
<proteinExistence type="predicted"/>
<dbReference type="SUPFAM" id="SSF81660">
    <property type="entry name" value="Metal cation-transporting ATPase, ATP-binding domain N"/>
    <property type="match status" value="1"/>
</dbReference>
<organism evidence="3 4">
    <name type="scientific">Ruminococcus bovis</name>
    <dbReference type="NCBI Taxonomy" id="2564099"/>
    <lineage>
        <taxon>Bacteria</taxon>
        <taxon>Bacillati</taxon>
        <taxon>Bacillota</taxon>
        <taxon>Clostridia</taxon>
        <taxon>Eubacteriales</taxon>
        <taxon>Oscillospiraceae</taxon>
        <taxon>Ruminococcus</taxon>
    </lineage>
</organism>
<feature type="transmembrane region" description="Helical" evidence="2">
    <location>
        <begin position="556"/>
        <end position="581"/>
    </location>
</feature>
<reference evidence="3 4" key="1">
    <citation type="submission" date="2019-04" db="EMBL/GenBank/DDBJ databases">
        <authorList>
            <person name="Embree M."/>
            <person name="Gaffney J.R."/>
        </authorList>
    </citation>
    <scope>NUCLEOTIDE SEQUENCE [LARGE SCALE GENOMIC DNA]</scope>
    <source>
        <strain evidence="3 4">JE7A12</strain>
    </source>
</reference>
<feature type="compositionally biased region" description="Basic and acidic residues" evidence="1">
    <location>
        <begin position="1"/>
        <end position="10"/>
    </location>
</feature>
<dbReference type="Proteomes" id="UP000301475">
    <property type="component" value="Chromosome"/>
</dbReference>
<dbReference type="InterPro" id="IPR023299">
    <property type="entry name" value="ATPase_P-typ_cyto_dom_N"/>
</dbReference>
<feature type="transmembrane region" description="Helical" evidence="2">
    <location>
        <begin position="373"/>
        <end position="394"/>
    </location>
</feature>
<gene>
    <name evidence="3" type="ORF">E5Z56_05815</name>
</gene>
<dbReference type="AlphaFoldDB" id="A0A4P8Y170"/>
<evidence type="ECO:0000256" key="1">
    <source>
        <dbReference type="SAM" id="MobiDB-lite"/>
    </source>
</evidence>
<evidence type="ECO:0000313" key="3">
    <source>
        <dbReference type="EMBL" id="QCT06908.1"/>
    </source>
</evidence>
<evidence type="ECO:0000256" key="2">
    <source>
        <dbReference type="SAM" id="Phobius"/>
    </source>
</evidence>
<dbReference type="EMBL" id="CP039381">
    <property type="protein sequence ID" value="QCT06908.1"/>
    <property type="molecule type" value="Genomic_DNA"/>
</dbReference>
<feature type="transmembrane region" description="Helical" evidence="2">
    <location>
        <begin position="342"/>
        <end position="361"/>
    </location>
</feature>
<keyword evidence="4" id="KW-1185">Reference proteome</keyword>
<feature type="region of interest" description="Disordered" evidence="1">
    <location>
        <begin position="1"/>
        <end position="39"/>
    </location>
</feature>
<keyword evidence="2" id="KW-1133">Transmembrane helix</keyword>
<feature type="transmembrane region" description="Helical" evidence="2">
    <location>
        <begin position="869"/>
        <end position="886"/>
    </location>
</feature>
<feature type="compositionally biased region" description="Basic and acidic residues" evidence="1">
    <location>
        <begin position="76"/>
        <end position="85"/>
    </location>
</feature>
<protein>
    <recommendedName>
        <fullName evidence="5">Copper exporting ATPase</fullName>
    </recommendedName>
</protein>
<keyword evidence="2" id="KW-0472">Membrane</keyword>
<feature type="transmembrane region" description="Helical" evidence="2">
    <location>
        <begin position="838"/>
        <end position="863"/>
    </location>
</feature>
<feature type="transmembrane region" description="Helical" evidence="2">
    <location>
        <begin position="440"/>
        <end position="459"/>
    </location>
</feature>
<keyword evidence="2" id="KW-0812">Transmembrane</keyword>
<name>A0A4P8Y170_9FIRM</name>
<dbReference type="GO" id="GO:0000166">
    <property type="term" value="F:nucleotide binding"/>
    <property type="evidence" value="ECO:0007669"/>
    <property type="project" value="InterPro"/>
</dbReference>
<sequence length="889" mass="98650">MEFKKPDFLKSKAKKKPKKEEKKVTKKENQAPPEVTEDIKTMFYSMAPVDDEDEENNTIVGEKIGTTMNAEVMMERQGDENGKVSDDEEDLPDYSSDFFNAPVPVEEDVELSSDVPEGTLVADDVIESVPQFDIKPIEIEDIDTIDIDIPDVPEKKEEDTFPIAMANEDFDEEKFKKDSLDELIKEKNLPPLPKHEDEEEPDDFHYEKLFGKQKPVPQGTTQVSKVPIYKPESPLEQLNVNVGKFSVVVRQEYEEYLKSKNPEISATYKPTSTVVTEEPVNNKNKFAQSVINLFTSKGKDTVENRTTAEKVVTVDDYDDENDKESVADEINSNLSKLKFQSFALGVLAVATLFFVFLQRALPSTLGAGYVAPVIYGVLNLIVILVAGAVSRVALKNGLSSLIKFKGNSDTAVAVGYVCGVLSSIVGLFASQSYFMGKYSYYTVILIVGLLCNSVGKYYMVSRVDKNFKFIADDNKKMYSAKIYTDENIASKMMSGTVVEKPIVAYQHKTDFLTNYLQLSYAPDPSEEAAGKIAPYTTICAIVVAILFGLIKKDFVGAISTLSLITTVSIPICTLMAVNVPMRKLCKTLLKKGAMLCGYQGVNQFCDTSAIIVDASELYPEGSIILNNIQAFNEVKLDESCLCAAAVLKEVNSPLSYVFDKALQESRMVLPDVESVMYEDGLGLVGWVNGDRILVGNRELMRKYSINMPERNIEETYHHQHKQTTFIAQSGVLVAMLITTYRPSIEISKELQRAEYNGISLLISTSDCNITSEQVSEDFGVFYRSVKVLPTGLGNVCKEVTGVHEEKSRAYLATRGRFTQIARALSGCVQMRTNISISVIIQLIGVALGIMIMSTIALYAGTSILGTVEMLLYTIFWGIATMIVPMIKKP</sequence>
<dbReference type="InterPro" id="IPR023214">
    <property type="entry name" value="HAD_sf"/>
</dbReference>
<dbReference type="Gene3D" id="3.40.50.1000">
    <property type="entry name" value="HAD superfamily/HAD-like"/>
    <property type="match status" value="1"/>
</dbReference>